<proteinExistence type="predicted"/>
<dbReference type="GO" id="GO:0008171">
    <property type="term" value="F:O-methyltransferase activity"/>
    <property type="evidence" value="ECO:0007669"/>
    <property type="project" value="InterPro"/>
</dbReference>
<evidence type="ECO:0000313" key="3">
    <source>
        <dbReference type="EMBL" id="KAJ7190165.1"/>
    </source>
</evidence>
<gene>
    <name evidence="3" type="ORF">GGX14DRAFT_701879</name>
</gene>
<reference evidence="3" key="1">
    <citation type="submission" date="2023-03" db="EMBL/GenBank/DDBJ databases">
        <title>Massive genome expansion in bonnet fungi (Mycena s.s.) driven by repeated elements and novel gene families across ecological guilds.</title>
        <authorList>
            <consortium name="Lawrence Berkeley National Laboratory"/>
            <person name="Harder C.B."/>
            <person name="Miyauchi S."/>
            <person name="Viragh M."/>
            <person name="Kuo A."/>
            <person name="Thoen E."/>
            <person name="Andreopoulos B."/>
            <person name="Lu D."/>
            <person name="Skrede I."/>
            <person name="Drula E."/>
            <person name="Henrissat B."/>
            <person name="Morin E."/>
            <person name="Kohler A."/>
            <person name="Barry K."/>
            <person name="LaButti K."/>
            <person name="Morin E."/>
            <person name="Salamov A."/>
            <person name="Lipzen A."/>
            <person name="Mereny Z."/>
            <person name="Hegedus B."/>
            <person name="Baldrian P."/>
            <person name="Stursova M."/>
            <person name="Weitz H."/>
            <person name="Taylor A."/>
            <person name="Grigoriev I.V."/>
            <person name="Nagy L.G."/>
            <person name="Martin F."/>
            <person name="Kauserud H."/>
        </authorList>
    </citation>
    <scope>NUCLEOTIDE SEQUENCE</scope>
    <source>
        <strain evidence="3">9144</strain>
    </source>
</reference>
<feature type="compositionally biased region" description="Acidic residues" evidence="1">
    <location>
        <begin position="334"/>
        <end position="343"/>
    </location>
</feature>
<accession>A0AAD6Y3M0</accession>
<keyword evidence="4" id="KW-1185">Reference proteome</keyword>
<name>A0AAD6Y3M0_9AGAR</name>
<dbReference type="Pfam" id="PF00891">
    <property type="entry name" value="Methyltransf_2"/>
    <property type="match status" value="1"/>
</dbReference>
<dbReference type="EMBL" id="JARJCW010000155">
    <property type="protein sequence ID" value="KAJ7190165.1"/>
    <property type="molecule type" value="Genomic_DNA"/>
</dbReference>
<dbReference type="Gene3D" id="3.40.50.150">
    <property type="entry name" value="Vaccinia Virus protein VP39"/>
    <property type="match status" value="1"/>
</dbReference>
<dbReference type="InterPro" id="IPR029063">
    <property type="entry name" value="SAM-dependent_MTases_sf"/>
</dbReference>
<evidence type="ECO:0000259" key="2">
    <source>
        <dbReference type="Pfam" id="PF00891"/>
    </source>
</evidence>
<dbReference type="Proteomes" id="UP001219525">
    <property type="component" value="Unassembled WGS sequence"/>
</dbReference>
<feature type="domain" description="O-methyltransferase C-terminal" evidence="2">
    <location>
        <begin position="470"/>
        <end position="519"/>
    </location>
</feature>
<dbReference type="AlphaFoldDB" id="A0AAD6Y3M0"/>
<feature type="region of interest" description="Disordered" evidence="1">
    <location>
        <begin position="317"/>
        <end position="381"/>
    </location>
</feature>
<protein>
    <recommendedName>
        <fullName evidence="2">O-methyltransferase C-terminal domain-containing protein</fullName>
    </recommendedName>
</protein>
<organism evidence="3 4">
    <name type="scientific">Mycena pura</name>
    <dbReference type="NCBI Taxonomy" id="153505"/>
    <lineage>
        <taxon>Eukaryota</taxon>
        <taxon>Fungi</taxon>
        <taxon>Dikarya</taxon>
        <taxon>Basidiomycota</taxon>
        <taxon>Agaricomycotina</taxon>
        <taxon>Agaricomycetes</taxon>
        <taxon>Agaricomycetidae</taxon>
        <taxon>Agaricales</taxon>
        <taxon>Marasmiineae</taxon>
        <taxon>Mycenaceae</taxon>
        <taxon>Mycena</taxon>
    </lineage>
</organism>
<sequence>MTTPLPFFCRDPPRPAFPASTCRSMRVYHPAHHSPPAVILPISVSPTEDKPTSYLFPAGVAYDMLYVLTGEHGDLRSVAQVPRDAPFDESYFGPIIDRACMLDAATVPELVYTVGGNLTFEYPLYRNFVNWPLPAKLPDHWRVHLQTYRRFDPNTSPVSDGPRTTRVITLDGACVMTGYQSRNAIEFTHVVSIGEKDSENRKWLERYLPSAAATNPETDLSNGIALLSALNGRGLDAAQFIFFPDPTHPGEQYVAVWTGGDLREYAMQYNLTRVTLPARIHPSSVFARFAMNTFMLFEQSLPWPGFRWRGNDVTRMEDRHCPRRRHRRQGGQGDDGDSSYEDEGQGKRTRKPKDQGPAKKPRRSPPPSQQTSRPIESRRAVAAAAKESRVLDFAGPLDLNSRLDPDVLRRQAKQYNRIVATGGMVPDAWLEPQPDREIVAAYLAKYKKATDPGNARVGRLFDGYTSERASIKHIMHDWSDENCKKILMHLWDAAGPDTRLLLFDFIMPLACHDPSAKDLAGIPGTAPVSEAPAPLLANYGAVSTLPTLWCVSPIPFSCISEY</sequence>
<evidence type="ECO:0000313" key="4">
    <source>
        <dbReference type="Proteomes" id="UP001219525"/>
    </source>
</evidence>
<comment type="caution">
    <text evidence="3">The sequence shown here is derived from an EMBL/GenBank/DDBJ whole genome shotgun (WGS) entry which is preliminary data.</text>
</comment>
<dbReference type="InterPro" id="IPR001077">
    <property type="entry name" value="COMT_C"/>
</dbReference>
<evidence type="ECO:0000256" key="1">
    <source>
        <dbReference type="SAM" id="MobiDB-lite"/>
    </source>
</evidence>